<reference evidence="2" key="1">
    <citation type="submission" date="2017-08" db="EMBL/GenBank/DDBJ databases">
        <authorList>
            <person name="Polle J.E."/>
            <person name="Barry K."/>
            <person name="Cushman J."/>
            <person name="Schmutz J."/>
            <person name="Tran D."/>
            <person name="Hathwaick L.T."/>
            <person name="Yim W.C."/>
            <person name="Jenkins J."/>
            <person name="Mckie-Krisberg Z.M."/>
            <person name="Prochnik S."/>
            <person name="Lindquist E."/>
            <person name="Dockter R.B."/>
            <person name="Adam C."/>
            <person name="Molina H."/>
            <person name="Bunkerborg J."/>
            <person name="Jin E."/>
            <person name="Buchheim M."/>
            <person name="Magnuson J."/>
        </authorList>
    </citation>
    <scope>NUCLEOTIDE SEQUENCE</scope>
    <source>
        <strain evidence="2">CCAP 19/18</strain>
    </source>
</reference>
<dbReference type="Proteomes" id="UP000815325">
    <property type="component" value="Unassembled WGS sequence"/>
</dbReference>
<feature type="non-terminal residue" evidence="2">
    <location>
        <position position="1"/>
    </location>
</feature>
<accession>A0ABQ7FSS6</accession>
<protein>
    <submittedName>
        <fullName evidence="2">Uncharacterized protein</fullName>
    </submittedName>
</protein>
<dbReference type="EMBL" id="MU072531">
    <property type="protein sequence ID" value="KAF5825562.1"/>
    <property type="molecule type" value="Genomic_DNA"/>
</dbReference>
<evidence type="ECO:0000256" key="1">
    <source>
        <dbReference type="SAM" id="SignalP"/>
    </source>
</evidence>
<feature type="signal peptide" evidence="1">
    <location>
        <begin position="1"/>
        <end position="30"/>
    </location>
</feature>
<keyword evidence="3" id="KW-1185">Reference proteome</keyword>
<comment type="caution">
    <text evidence="2">The sequence shown here is derived from an EMBL/GenBank/DDBJ whole genome shotgun (WGS) entry which is preliminary data.</text>
</comment>
<keyword evidence="1" id="KW-0732">Signal</keyword>
<organism evidence="2 3">
    <name type="scientific">Dunaliella salina</name>
    <name type="common">Green alga</name>
    <name type="synonym">Protococcus salinus</name>
    <dbReference type="NCBI Taxonomy" id="3046"/>
    <lineage>
        <taxon>Eukaryota</taxon>
        <taxon>Viridiplantae</taxon>
        <taxon>Chlorophyta</taxon>
        <taxon>core chlorophytes</taxon>
        <taxon>Chlorophyceae</taxon>
        <taxon>CS clade</taxon>
        <taxon>Chlamydomonadales</taxon>
        <taxon>Dunaliellaceae</taxon>
        <taxon>Dunaliella</taxon>
    </lineage>
</organism>
<proteinExistence type="predicted"/>
<dbReference type="InterPro" id="IPR008972">
    <property type="entry name" value="Cupredoxin"/>
</dbReference>
<evidence type="ECO:0000313" key="2">
    <source>
        <dbReference type="EMBL" id="KAF5825562.1"/>
    </source>
</evidence>
<dbReference type="SUPFAM" id="SSF49503">
    <property type="entry name" value="Cupredoxins"/>
    <property type="match status" value="1"/>
</dbReference>
<sequence length="156" mass="17204">AFDMVPRSSSALLGFLCLCLASLQVQQVAAKTRTYYISADEIDWKYGEGNKCFDGLGPEGEGVVPKETIDSMQDTSTIGGTYKKAQFRRYSANFESLMERDSTEKHMGLLGTLMRAEAGDRIKIVLRNNLPFAINLSPSGKFICVECLLTMQEQGA</sequence>
<dbReference type="Gene3D" id="2.60.40.420">
    <property type="entry name" value="Cupredoxins - blue copper proteins"/>
    <property type="match status" value="1"/>
</dbReference>
<evidence type="ECO:0000313" key="3">
    <source>
        <dbReference type="Proteomes" id="UP000815325"/>
    </source>
</evidence>
<name>A0ABQ7FSS6_DUNSA</name>
<feature type="chain" id="PRO_5046815289" evidence="1">
    <location>
        <begin position="31"/>
        <end position="156"/>
    </location>
</feature>
<gene>
    <name evidence="2" type="ORF">DUNSADRAFT_8588</name>
</gene>